<dbReference type="InterPro" id="IPR036291">
    <property type="entry name" value="NAD(P)-bd_dom_sf"/>
</dbReference>
<dbReference type="SUPFAM" id="SSF51735">
    <property type="entry name" value="NAD(P)-binding Rossmann-fold domains"/>
    <property type="match status" value="1"/>
</dbReference>
<dbReference type="EMBL" id="BAAARV010000021">
    <property type="protein sequence ID" value="GAA2341454.1"/>
    <property type="molecule type" value="Genomic_DNA"/>
</dbReference>
<gene>
    <name evidence="3" type="ORF">GCM10010170_025000</name>
</gene>
<evidence type="ECO:0000313" key="4">
    <source>
        <dbReference type="Proteomes" id="UP001501444"/>
    </source>
</evidence>
<dbReference type="PROSITE" id="PS00061">
    <property type="entry name" value="ADH_SHORT"/>
    <property type="match status" value="1"/>
</dbReference>
<comment type="similarity">
    <text evidence="1">Belongs to the short-chain dehydrogenases/reductases (SDR) family.</text>
</comment>
<dbReference type="PANTHER" id="PTHR42760">
    <property type="entry name" value="SHORT-CHAIN DEHYDROGENASES/REDUCTASES FAMILY MEMBER"/>
    <property type="match status" value="1"/>
</dbReference>
<dbReference type="InterPro" id="IPR020904">
    <property type="entry name" value="Sc_DH/Rdtase_CS"/>
</dbReference>
<dbReference type="InterPro" id="IPR002347">
    <property type="entry name" value="SDR_fam"/>
</dbReference>
<dbReference type="PANTHER" id="PTHR42760:SF133">
    <property type="entry name" value="3-OXOACYL-[ACYL-CARRIER-PROTEIN] REDUCTASE"/>
    <property type="match status" value="1"/>
</dbReference>
<organism evidence="3 4">
    <name type="scientific">Dactylosporangium salmoneum</name>
    <dbReference type="NCBI Taxonomy" id="53361"/>
    <lineage>
        <taxon>Bacteria</taxon>
        <taxon>Bacillati</taxon>
        <taxon>Actinomycetota</taxon>
        <taxon>Actinomycetes</taxon>
        <taxon>Micromonosporales</taxon>
        <taxon>Micromonosporaceae</taxon>
        <taxon>Dactylosporangium</taxon>
    </lineage>
</organism>
<accession>A0ABP5SYA7</accession>
<dbReference type="Proteomes" id="UP001501444">
    <property type="component" value="Unassembled WGS sequence"/>
</dbReference>
<comment type="caution">
    <text evidence="3">The sequence shown here is derived from an EMBL/GenBank/DDBJ whole genome shotgun (WGS) entry which is preliminary data.</text>
</comment>
<dbReference type="CDD" id="cd05233">
    <property type="entry name" value="SDR_c"/>
    <property type="match status" value="1"/>
</dbReference>
<reference evidence="4" key="1">
    <citation type="journal article" date="2019" name="Int. J. Syst. Evol. Microbiol.">
        <title>The Global Catalogue of Microorganisms (GCM) 10K type strain sequencing project: providing services to taxonomists for standard genome sequencing and annotation.</title>
        <authorList>
            <consortium name="The Broad Institute Genomics Platform"/>
            <consortium name="The Broad Institute Genome Sequencing Center for Infectious Disease"/>
            <person name="Wu L."/>
            <person name="Ma J."/>
        </authorList>
    </citation>
    <scope>NUCLEOTIDE SEQUENCE [LARGE SCALE GENOMIC DNA]</scope>
    <source>
        <strain evidence="4">JCM 3272</strain>
    </source>
</reference>
<dbReference type="PRINTS" id="PR00080">
    <property type="entry name" value="SDRFAMILY"/>
</dbReference>
<evidence type="ECO:0000313" key="3">
    <source>
        <dbReference type="EMBL" id="GAA2341454.1"/>
    </source>
</evidence>
<proteinExistence type="inferred from homology"/>
<sequence length="251" mass="25355">MNVAVVTGAAGGIGAATVRALVADGWAVVGVDRDAAELDRLPASVARVAGDVSAPATHEAAVSCASDLGELKGWVNNAAIQINGSAAEVEQHSVRAQIDVNLLGAVWGCAAAARAMTSGGALVSVASIHASRGFPAAFVYAATKGAIVAMTRQFAVDYGPRGLRANSVSPGAIRTRMCTEEWDTATDPVAARAADEGLHVMNRMGEPEEVASVIAFLLSDGASLITGQDIVVDGGATARPPLAVGRLGERS</sequence>
<dbReference type="RefSeq" id="WP_344612487.1">
    <property type="nucleotide sequence ID" value="NZ_BAAARV010000021.1"/>
</dbReference>
<protein>
    <submittedName>
        <fullName evidence="3">SDR family NAD(P)-dependent oxidoreductase</fullName>
    </submittedName>
</protein>
<keyword evidence="4" id="KW-1185">Reference proteome</keyword>
<dbReference type="Gene3D" id="3.40.50.720">
    <property type="entry name" value="NAD(P)-binding Rossmann-like Domain"/>
    <property type="match status" value="1"/>
</dbReference>
<evidence type="ECO:0000256" key="1">
    <source>
        <dbReference type="ARBA" id="ARBA00006484"/>
    </source>
</evidence>
<evidence type="ECO:0000256" key="2">
    <source>
        <dbReference type="ARBA" id="ARBA00023002"/>
    </source>
</evidence>
<dbReference type="Pfam" id="PF13561">
    <property type="entry name" value="adh_short_C2"/>
    <property type="match status" value="1"/>
</dbReference>
<keyword evidence="2" id="KW-0560">Oxidoreductase</keyword>
<dbReference type="PRINTS" id="PR00081">
    <property type="entry name" value="GDHRDH"/>
</dbReference>
<name>A0ABP5SYA7_9ACTN</name>